<dbReference type="Proteomes" id="UP001163321">
    <property type="component" value="Chromosome 3"/>
</dbReference>
<accession>A0ACC0WAN4</accession>
<keyword evidence="2" id="KW-1185">Reference proteome</keyword>
<protein>
    <submittedName>
        <fullName evidence="1">Uncharacterized protein</fullName>
    </submittedName>
</protein>
<sequence>MRRCVGHGRGATNHLRIRARERTEPKQSTKDTGDVGPKHAAIHVRFINDKESIEQSLSVRDWIVVVVVLGEKGVGQHVMPLSMVRQNTHVQHIWICEEDPRVWKDVRSRLHGRIAILSRRTRFRVEKKRVRTKKQKTNPYVQKWLQADETTGTSLRLHHVVALENRLDGYELVRIQVRNVVAVRERVTHAQRNVETRELTSVTWTGWTSLHMHKCVRV</sequence>
<reference evidence="1 2" key="1">
    <citation type="journal article" date="2022" name="bioRxiv">
        <title>The genome of the oomycete Peronosclerospora sorghi, a cosmopolitan pathogen of maize and sorghum, is inflated with dispersed pseudogenes.</title>
        <authorList>
            <person name="Fletcher K."/>
            <person name="Martin F."/>
            <person name="Isakeit T."/>
            <person name="Cavanaugh K."/>
            <person name="Magill C."/>
            <person name="Michelmore R."/>
        </authorList>
    </citation>
    <scope>NUCLEOTIDE SEQUENCE [LARGE SCALE GENOMIC DNA]</scope>
    <source>
        <strain evidence="1">P6</strain>
    </source>
</reference>
<dbReference type="EMBL" id="CM047582">
    <property type="protein sequence ID" value="KAI9915154.1"/>
    <property type="molecule type" value="Genomic_DNA"/>
</dbReference>
<evidence type="ECO:0000313" key="2">
    <source>
        <dbReference type="Proteomes" id="UP001163321"/>
    </source>
</evidence>
<proteinExistence type="predicted"/>
<gene>
    <name evidence="1" type="ORF">PsorP6_007987</name>
</gene>
<comment type="caution">
    <text evidence="1">The sequence shown here is derived from an EMBL/GenBank/DDBJ whole genome shotgun (WGS) entry which is preliminary data.</text>
</comment>
<name>A0ACC0WAN4_9STRA</name>
<organism evidence="1 2">
    <name type="scientific">Peronosclerospora sorghi</name>
    <dbReference type="NCBI Taxonomy" id="230839"/>
    <lineage>
        <taxon>Eukaryota</taxon>
        <taxon>Sar</taxon>
        <taxon>Stramenopiles</taxon>
        <taxon>Oomycota</taxon>
        <taxon>Peronosporomycetes</taxon>
        <taxon>Peronosporales</taxon>
        <taxon>Peronosporaceae</taxon>
        <taxon>Peronosclerospora</taxon>
    </lineage>
</organism>
<evidence type="ECO:0000313" key="1">
    <source>
        <dbReference type="EMBL" id="KAI9915154.1"/>
    </source>
</evidence>